<organism evidence="1 2">
    <name type="scientific">Heterobasidion irregulare (strain TC 32-1)</name>
    <dbReference type="NCBI Taxonomy" id="747525"/>
    <lineage>
        <taxon>Eukaryota</taxon>
        <taxon>Fungi</taxon>
        <taxon>Dikarya</taxon>
        <taxon>Basidiomycota</taxon>
        <taxon>Agaricomycotina</taxon>
        <taxon>Agaricomycetes</taxon>
        <taxon>Russulales</taxon>
        <taxon>Bondarzewiaceae</taxon>
        <taxon>Heterobasidion</taxon>
        <taxon>Heterobasidion annosum species complex</taxon>
    </lineage>
</organism>
<keyword evidence="2" id="KW-1185">Reference proteome</keyword>
<sequence>MDFTRLAYREREYIVRRLLDFLAAPPHGSERDAFFTIAYVCREWQGIARRALYPSPHFLRPLLDAPLPVTHVSYNIDDYLKDHDGVWYDFTMEQHIIYTSWFELRKYDSWLEWKHEFIVTGFRWEGCDFAVQVDRAWDAPVGWRQYVPLGGLRGGKTAGNELTLMRGLAALPTASGHSVDGVRTVCHVRPEFFARGTLLELLDEAAYLSHNTPRYSLSGINCWAWSRYLLFFFVYEHSHLEALVLDGVEISREAFLLDHLSPAWLDRVRYGQPIPTFLMLVYQTLVVLLVAILPHRLALHVSDWFRNYCVQQVISNLRRTCPRRGRADLQGLQVSSTAVSIASDEKGRVEVSGYPWRLASVDEPSREAAKHMLDERFVEDWGSQMPLPLHVPQCDPARARLPSTDQYATLSRPGLLCYLLCPVEVRVSAVEIELCSGFEAGGGSDSWTSESRIFARFAVVRGSEVLFPFTLFCARAGGRDVSTGDKKEGKMQTRYFRVLADHPAVANARRGDQFCVWVGAEGDAVHGVYGSVVGLNSSTLVDNPRVVKFSAAHLEASSSRDYLDAKNVP</sequence>
<dbReference type="Proteomes" id="UP000030671">
    <property type="component" value="Unassembled WGS sequence"/>
</dbReference>
<proteinExistence type="predicted"/>
<accession>W4JXR2</accession>
<dbReference type="RefSeq" id="XP_009550292.1">
    <property type="nucleotide sequence ID" value="XM_009551997.1"/>
</dbReference>
<dbReference type="KEGG" id="hir:HETIRDRAFT_326233"/>
<dbReference type="HOGENOM" id="CLU_479010_0_0_1"/>
<name>W4JXR2_HETIT</name>
<dbReference type="InParanoid" id="W4JXR2"/>
<protein>
    <submittedName>
        <fullName evidence="1">Uncharacterized protein</fullName>
    </submittedName>
</protein>
<dbReference type="AlphaFoldDB" id="W4JXR2"/>
<dbReference type="EMBL" id="KI925462">
    <property type="protein sequence ID" value="ETW78313.1"/>
    <property type="molecule type" value="Genomic_DNA"/>
</dbReference>
<reference evidence="1 2" key="1">
    <citation type="journal article" date="2012" name="New Phytol.">
        <title>Insight into trade-off between wood decay and parasitism from the genome of a fungal forest pathogen.</title>
        <authorList>
            <person name="Olson A."/>
            <person name="Aerts A."/>
            <person name="Asiegbu F."/>
            <person name="Belbahri L."/>
            <person name="Bouzid O."/>
            <person name="Broberg A."/>
            <person name="Canback B."/>
            <person name="Coutinho P.M."/>
            <person name="Cullen D."/>
            <person name="Dalman K."/>
            <person name="Deflorio G."/>
            <person name="van Diepen L.T."/>
            <person name="Dunand C."/>
            <person name="Duplessis S."/>
            <person name="Durling M."/>
            <person name="Gonthier P."/>
            <person name="Grimwood J."/>
            <person name="Fossdal C.G."/>
            <person name="Hansson D."/>
            <person name="Henrissat B."/>
            <person name="Hietala A."/>
            <person name="Himmelstrand K."/>
            <person name="Hoffmeister D."/>
            <person name="Hogberg N."/>
            <person name="James T.Y."/>
            <person name="Karlsson M."/>
            <person name="Kohler A."/>
            <person name="Kues U."/>
            <person name="Lee Y.H."/>
            <person name="Lin Y.C."/>
            <person name="Lind M."/>
            <person name="Lindquist E."/>
            <person name="Lombard V."/>
            <person name="Lucas S."/>
            <person name="Lunden K."/>
            <person name="Morin E."/>
            <person name="Murat C."/>
            <person name="Park J."/>
            <person name="Raffaello T."/>
            <person name="Rouze P."/>
            <person name="Salamov A."/>
            <person name="Schmutz J."/>
            <person name="Solheim H."/>
            <person name="Stahlberg J."/>
            <person name="Velez H."/>
            <person name="de Vries R.P."/>
            <person name="Wiebenga A."/>
            <person name="Woodward S."/>
            <person name="Yakovlev I."/>
            <person name="Garbelotto M."/>
            <person name="Martin F."/>
            <person name="Grigoriev I.V."/>
            <person name="Stenlid J."/>
        </authorList>
    </citation>
    <scope>NUCLEOTIDE SEQUENCE [LARGE SCALE GENOMIC DNA]</scope>
    <source>
        <strain evidence="1 2">TC 32-1</strain>
    </source>
</reference>
<gene>
    <name evidence="1" type="ORF">HETIRDRAFT_326233</name>
</gene>
<dbReference type="OrthoDB" id="10580632at2759"/>
<dbReference type="GeneID" id="20671222"/>
<evidence type="ECO:0000313" key="1">
    <source>
        <dbReference type="EMBL" id="ETW78313.1"/>
    </source>
</evidence>
<evidence type="ECO:0000313" key="2">
    <source>
        <dbReference type="Proteomes" id="UP000030671"/>
    </source>
</evidence>